<evidence type="ECO:0000313" key="2">
    <source>
        <dbReference type="EMBL" id="MDS3859356.1"/>
    </source>
</evidence>
<protein>
    <submittedName>
        <fullName evidence="2">Uncharacterized protein</fullName>
    </submittedName>
</protein>
<keyword evidence="1" id="KW-0472">Membrane</keyword>
<name>A0AAE4FQY9_9CYAN</name>
<keyword evidence="3" id="KW-1185">Reference proteome</keyword>
<accession>A0AAE4FQY9</accession>
<gene>
    <name evidence="2" type="ORF">RIF25_00905</name>
</gene>
<dbReference type="RefSeq" id="WP_322876688.1">
    <property type="nucleotide sequence ID" value="NZ_JAVMIP010000001.1"/>
</dbReference>
<proteinExistence type="predicted"/>
<sequence length="55" mass="6566">MLRFITHHWQTVGFWLIFYSVLAVSLSFFTHTQLDIMQNRGHDSQPFRAIPRLGF</sequence>
<dbReference type="EMBL" id="JAVMIP010000001">
    <property type="protein sequence ID" value="MDS3859356.1"/>
    <property type="molecule type" value="Genomic_DNA"/>
</dbReference>
<feature type="transmembrane region" description="Helical" evidence="1">
    <location>
        <begin position="12"/>
        <end position="30"/>
    </location>
</feature>
<organism evidence="2 3">
    <name type="scientific">Pseudocalidococcus azoricus BACA0444</name>
    <dbReference type="NCBI Taxonomy" id="2918990"/>
    <lineage>
        <taxon>Bacteria</taxon>
        <taxon>Bacillati</taxon>
        <taxon>Cyanobacteriota</taxon>
        <taxon>Cyanophyceae</taxon>
        <taxon>Acaryochloridales</taxon>
        <taxon>Thermosynechococcaceae</taxon>
        <taxon>Pseudocalidococcus</taxon>
        <taxon>Pseudocalidococcus azoricus</taxon>
    </lineage>
</organism>
<reference evidence="3" key="1">
    <citation type="submission" date="2023-07" db="EMBL/GenBank/DDBJ databases">
        <authorList>
            <person name="Luz R."/>
            <person name="Cordeiro R."/>
            <person name="Fonseca A."/>
            <person name="Goncalves V."/>
        </authorList>
    </citation>
    <scope>NUCLEOTIDE SEQUENCE [LARGE SCALE GENOMIC DNA]</scope>
    <source>
        <strain evidence="3">BACA0444</strain>
    </source>
</reference>
<dbReference type="AlphaFoldDB" id="A0AAE4FQY9"/>
<evidence type="ECO:0000313" key="3">
    <source>
        <dbReference type="Proteomes" id="UP001268256"/>
    </source>
</evidence>
<keyword evidence="1" id="KW-0812">Transmembrane</keyword>
<keyword evidence="1" id="KW-1133">Transmembrane helix</keyword>
<dbReference type="Proteomes" id="UP001268256">
    <property type="component" value="Unassembled WGS sequence"/>
</dbReference>
<evidence type="ECO:0000256" key="1">
    <source>
        <dbReference type="SAM" id="Phobius"/>
    </source>
</evidence>
<comment type="caution">
    <text evidence="2">The sequence shown here is derived from an EMBL/GenBank/DDBJ whole genome shotgun (WGS) entry which is preliminary data.</text>
</comment>